<keyword evidence="4" id="KW-0479">Metal-binding</keyword>
<dbReference type="OrthoDB" id="2789670at2759"/>
<evidence type="ECO:0000313" key="8">
    <source>
        <dbReference type="EMBL" id="TKR78192.1"/>
    </source>
</evidence>
<dbReference type="GO" id="GO:0005506">
    <property type="term" value="F:iron ion binding"/>
    <property type="evidence" value="ECO:0007669"/>
    <property type="project" value="InterPro"/>
</dbReference>
<evidence type="ECO:0000313" key="9">
    <source>
        <dbReference type="Proteomes" id="UP000298663"/>
    </source>
</evidence>
<dbReference type="PANTHER" id="PTHR24292">
    <property type="entry name" value="CYTOCHROME P450"/>
    <property type="match status" value="1"/>
</dbReference>
<evidence type="ECO:0000256" key="4">
    <source>
        <dbReference type="ARBA" id="ARBA00022723"/>
    </source>
</evidence>
<comment type="similarity">
    <text evidence="2">Belongs to the cytochrome P450 family.</text>
</comment>
<dbReference type="Pfam" id="PF00067">
    <property type="entry name" value="p450"/>
    <property type="match status" value="1"/>
</dbReference>
<evidence type="ECO:0000256" key="1">
    <source>
        <dbReference type="ARBA" id="ARBA00001971"/>
    </source>
</evidence>
<sequence>MDKVVKEALRLYPLGAFANSRVCMKTTTLGDIEVREGDMVQADVFSVHYDENLWPDPERFDPDRWNSEEKRHSLAWFPFGAGPRTW</sequence>
<dbReference type="STRING" id="34508.A0A4U5N7A1"/>
<comment type="caution">
    <text evidence="8">The sequence shown here is derived from an EMBL/GenBank/DDBJ whole genome shotgun (WGS) entry which is preliminary data.</text>
</comment>
<gene>
    <name evidence="8" type="ORF">L596_019042</name>
</gene>
<keyword evidence="3" id="KW-0349">Heme</keyword>
<keyword evidence="7" id="KW-0503">Monooxygenase</keyword>
<evidence type="ECO:0008006" key="10">
    <source>
        <dbReference type="Google" id="ProtNLM"/>
    </source>
</evidence>
<dbReference type="InterPro" id="IPR036396">
    <property type="entry name" value="Cyt_P450_sf"/>
</dbReference>
<dbReference type="GO" id="GO:0020037">
    <property type="term" value="F:heme binding"/>
    <property type="evidence" value="ECO:0007669"/>
    <property type="project" value="InterPro"/>
</dbReference>
<organism evidence="8 9">
    <name type="scientific">Steinernema carpocapsae</name>
    <name type="common">Entomopathogenic nematode</name>
    <dbReference type="NCBI Taxonomy" id="34508"/>
    <lineage>
        <taxon>Eukaryota</taxon>
        <taxon>Metazoa</taxon>
        <taxon>Ecdysozoa</taxon>
        <taxon>Nematoda</taxon>
        <taxon>Chromadorea</taxon>
        <taxon>Rhabditida</taxon>
        <taxon>Tylenchina</taxon>
        <taxon>Panagrolaimomorpha</taxon>
        <taxon>Strongyloidoidea</taxon>
        <taxon>Steinernematidae</taxon>
        <taxon>Steinernema</taxon>
    </lineage>
</organism>
<dbReference type="PRINTS" id="PR00359">
    <property type="entry name" value="BP450"/>
</dbReference>
<keyword evidence="5" id="KW-0560">Oxidoreductase</keyword>
<accession>A0A4U5N7A1</accession>
<dbReference type="EMBL" id="AZBU02000005">
    <property type="protein sequence ID" value="TKR78192.1"/>
    <property type="molecule type" value="Genomic_DNA"/>
</dbReference>
<protein>
    <recommendedName>
        <fullName evidence="10">Cytochrome P450</fullName>
    </recommendedName>
</protein>
<dbReference type="InterPro" id="IPR001128">
    <property type="entry name" value="Cyt_P450"/>
</dbReference>
<evidence type="ECO:0000256" key="2">
    <source>
        <dbReference type="ARBA" id="ARBA00010617"/>
    </source>
</evidence>
<proteinExistence type="inferred from homology"/>
<keyword evidence="9" id="KW-1185">Reference proteome</keyword>
<dbReference type="AlphaFoldDB" id="A0A4U5N7A1"/>
<evidence type="ECO:0000256" key="3">
    <source>
        <dbReference type="ARBA" id="ARBA00022617"/>
    </source>
</evidence>
<reference evidence="8 9" key="2">
    <citation type="journal article" date="2019" name="G3 (Bethesda)">
        <title>Hybrid Assembly of the Genome of the Entomopathogenic Nematode Steinernema carpocapsae Identifies the X-Chromosome.</title>
        <authorList>
            <person name="Serra L."/>
            <person name="Macchietto M."/>
            <person name="Macias-Munoz A."/>
            <person name="McGill C.J."/>
            <person name="Rodriguez I.M."/>
            <person name="Rodriguez B."/>
            <person name="Murad R."/>
            <person name="Mortazavi A."/>
        </authorList>
    </citation>
    <scope>NUCLEOTIDE SEQUENCE [LARGE SCALE GENOMIC DNA]</scope>
    <source>
        <strain evidence="8 9">ALL</strain>
    </source>
</reference>
<keyword evidence="6" id="KW-0408">Iron</keyword>
<dbReference type="PANTHER" id="PTHR24292:SF102">
    <property type="entry name" value="CYTOCHROME P450 FAMILY-RELATED"/>
    <property type="match status" value="1"/>
</dbReference>
<dbReference type="Gene3D" id="1.10.630.10">
    <property type="entry name" value="Cytochrome P450"/>
    <property type="match status" value="1"/>
</dbReference>
<evidence type="ECO:0000256" key="6">
    <source>
        <dbReference type="ARBA" id="ARBA00023004"/>
    </source>
</evidence>
<reference evidence="8 9" key="1">
    <citation type="journal article" date="2015" name="Genome Biol.">
        <title>Comparative genomics of Steinernema reveals deeply conserved gene regulatory networks.</title>
        <authorList>
            <person name="Dillman A.R."/>
            <person name="Macchietto M."/>
            <person name="Porter C.F."/>
            <person name="Rogers A."/>
            <person name="Williams B."/>
            <person name="Antoshechkin I."/>
            <person name="Lee M.M."/>
            <person name="Goodwin Z."/>
            <person name="Lu X."/>
            <person name="Lewis E.E."/>
            <person name="Goodrich-Blair H."/>
            <person name="Stock S.P."/>
            <person name="Adams B.J."/>
            <person name="Sternberg P.W."/>
            <person name="Mortazavi A."/>
        </authorList>
    </citation>
    <scope>NUCLEOTIDE SEQUENCE [LARGE SCALE GENOMIC DNA]</scope>
    <source>
        <strain evidence="8 9">ALL</strain>
    </source>
</reference>
<dbReference type="InterPro" id="IPR002397">
    <property type="entry name" value="Cyt_P450_B"/>
</dbReference>
<dbReference type="InterPro" id="IPR050476">
    <property type="entry name" value="Insect_CytP450_Detox"/>
</dbReference>
<dbReference type="Proteomes" id="UP000298663">
    <property type="component" value="Unassembled WGS sequence"/>
</dbReference>
<comment type="cofactor">
    <cofactor evidence="1">
        <name>heme</name>
        <dbReference type="ChEBI" id="CHEBI:30413"/>
    </cofactor>
</comment>
<dbReference type="GO" id="GO:0004497">
    <property type="term" value="F:monooxygenase activity"/>
    <property type="evidence" value="ECO:0007669"/>
    <property type="project" value="UniProtKB-KW"/>
</dbReference>
<dbReference type="GO" id="GO:0016705">
    <property type="term" value="F:oxidoreductase activity, acting on paired donors, with incorporation or reduction of molecular oxygen"/>
    <property type="evidence" value="ECO:0007669"/>
    <property type="project" value="InterPro"/>
</dbReference>
<dbReference type="SUPFAM" id="SSF48264">
    <property type="entry name" value="Cytochrome P450"/>
    <property type="match status" value="1"/>
</dbReference>
<evidence type="ECO:0000256" key="7">
    <source>
        <dbReference type="ARBA" id="ARBA00023033"/>
    </source>
</evidence>
<evidence type="ECO:0000256" key="5">
    <source>
        <dbReference type="ARBA" id="ARBA00023002"/>
    </source>
</evidence>
<name>A0A4U5N7A1_STECR</name>